<dbReference type="EMBL" id="JACSQG010000002">
    <property type="protein sequence ID" value="MBD7976927.1"/>
    <property type="molecule type" value="Genomic_DNA"/>
</dbReference>
<dbReference type="SUPFAM" id="SSF55729">
    <property type="entry name" value="Acyl-CoA N-acyltransferases (Nat)"/>
    <property type="match status" value="1"/>
</dbReference>
<comment type="caution">
    <text evidence="2">The sequence shown here is derived from an EMBL/GenBank/DDBJ whole genome shotgun (WGS) entry which is preliminary data.</text>
</comment>
<dbReference type="InterPro" id="IPR016181">
    <property type="entry name" value="Acyl_CoA_acyltransferase"/>
</dbReference>
<evidence type="ECO:0000313" key="3">
    <source>
        <dbReference type="Proteomes" id="UP000611945"/>
    </source>
</evidence>
<protein>
    <submittedName>
        <fullName evidence="2">GNAT family N-acetyltransferase</fullName>
    </submittedName>
</protein>
<dbReference type="Proteomes" id="UP000611945">
    <property type="component" value="Unassembled WGS sequence"/>
</dbReference>
<dbReference type="Gene3D" id="3.40.630.30">
    <property type="match status" value="1"/>
</dbReference>
<feature type="domain" description="BioF2-like acetyltransferase" evidence="1">
    <location>
        <begin position="196"/>
        <end position="337"/>
    </location>
</feature>
<keyword evidence="3" id="KW-1185">Reference proteome</keyword>
<sequence length="389" mass="44664">MDNLASLSAAMPLSTAVSHRVVEVSSFSQAEPFLERWERLAENPSEANVFYAPWALRPALEHLCRDKTIKLLFFVREGGSDLDGVLPLLVKRACHYLPIFGLQNLRHRYCFSTAPWLKSGREVDVACSFALWLRSHRYRYPLLMLNTVTADSAWVQALRRQLPLRGMRFQQTSLVQRALLVHGDDPEDYLQRALPSKKRKEYRRLRERLAERGNLQIHELQPGDANLLSWLDAFVELELQGWKGKEQTALGSRSSCRRFFEEIAHEAHHRGQLAMLSMTLDGRPVAMVCDLIASPGSFAFKSAYDEAYARYAPGVLLELENICRAHARQARGLRWLDSCSAPDNELLNRLYLERRTLCNLTISSGHALANLYVARLPWLKRLQQRIKRL</sequence>
<reference evidence="2 3" key="1">
    <citation type="submission" date="2020-08" db="EMBL/GenBank/DDBJ databases">
        <title>A Genomic Blueprint of the Chicken Gut Microbiome.</title>
        <authorList>
            <person name="Gilroy R."/>
            <person name="Ravi A."/>
            <person name="Getino M."/>
            <person name="Pursley I."/>
            <person name="Horton D.L."/>
            <person name="Alikhan N.-F."/>
            <person name="Baker D."/>
            <person name="Gharbi K."/>
            <person name="Hall N."/>
            <person name="Watson M."/>
            <person name="Adriaenssens E.M."/>
            <person name="Foster-Nyarko E."/>
            <person name="Jarju S."/>
            <person name="Secka A."/>
            <person name="Antonio M."/>
            <person name="Oren A."/>
            <person name="Chaudhuri R."/>
            <person name="La Ragione R.M."/>
            <person name="Hildebrand F."/>
            <person name="Pallen M.J."/>
        </authorList>
    </citation>
    <scope>NUCLEOTIDE SEQUENCE [LARGE SCALE GENOMIC DNA]</scope>
    <source>
        <strain evidence="2 3">Sa2CUA2</strain>
    </source>
</reference>
<proteinExistence type="predicted"/>
<dbReference type="InterPro" id="IPR038740">
    <property type="entry name" value="BioF2-like_GNAT_dom"/>
</dbReference>
<gene>
    <name evidence="2" type="ORF">H9642_06955</name>
</gene>
<evidence type="ECO:0000313" key="2">
    <source>
        <dbReference type="EMBL" id="MBD7976927.1"/>
    </source>
</evidence>
<accession>A0ABR8TMC9</accession>
<dbReference type="Pfam" id="PF13480">
    <property type="entry name" value="Acetyltransf_6"/>
    <property type="match status" value="1"/>
</dbReference>
<dbReference type="RefSeq" id="WP_251835694.1">
    <property type="nucleotide sequence ID" value="NZ_JACSQG010000002.1"/>
</dbReference>
<organism evidence="2 3">
    <name type="scientific">Serpens gallinarum</name>
    <dbReference type="NCBI Taxonomy" id="2763075"/>
    <lineage>
        <taxon>Bacteria</taxon>
        <taxon>Pseudomonadati</taxon>
        <taxon>Pseudomonadota</taxon>
        <taxon>Gammaproteobacteria</taxon>
        <taxon>Pseudomonadales</taxon>
        <taxon>Pseudomonadaceae</taxon>
        <taxon>Pseudomonas</taxon>
    </lineage>
</organism>
<name>A0ABR8TMC9_9PSED</name>
<evidence type="ECO:0000259" key="1">
    <source>
        <dbReference type="Pfam" id="PF13480"/>
    </source>
</evidence>